<dbReference type="SUPFAM" id="SSF159270">
    <property type="entry name" value="YmcC-like"/>
    <property type="match status" value="1"/>
</dbReference>
<name>A0A1N7MA87_9RHOB</name>
<evidence type="ECO:0000256" key="1">
    <source>
        <dbReference type="SAM" id="SignalP"/>
    </source>
</evidence>
<dbReference type="Proteomes" id="UP000186221">
    <property type="component" value="Unassembled WGS sequence"/>
</dbReference>
<dbReference type="Pfam" id="PF11102">
    <property type="entry name" value="YjbF"/>
    <property type="match status" value="1"/>
</dbReference>
<feature type="chain" id="PRO_5012726852" evidence="1">
    <location>
        <begin position="20"/>
        <end position="220"/>
    </location>
</feature>
<protein>
    <submittedName>
        <fullName evidence="2">Group 4 capsule polysaccharide lipoprotein gfcB, YjbF</fullName>
    </submittedName>
</protein>
<sequence length="220" mass="23214">MLKALLPAVAIAASLAACSSDPQTQQIIKGAIPFQKRAPATANPLFLAAYEADAPGVAAVTEQNTSAIAVLLRQARSDVSGVDTMIAADGSQLMLKSGVLVGTRGFGNDLMAAEVSESTALIQSVGSGVATRLMTFINGNDNTETRAFKCDVYPGGTDSVFVGDTPVSTRMVTEHCRGGYAEFFNYYWVVPHRGEIVQSTQWASPLTGKLSLRKVPSVRN</sequence>
<gene>
    <name evidence="2" type="ORF">SAMN05421580_105220</name>
</gene>
<dbReference type="STRING" id="453582.SAMN05421580_105220"/>
<keyword evidence="2" id="KW-0449">Lipoprotein</keyword>
<dbReference type="AlphaFoldDB" id="A0A1N7MA87"/>
<reference evidence="3" key="1">
    <citation type="submission" date="2017-01" db="EMBL/GenBank/DDBJ databases">
        <authorList>
            <person name="Varghese N."/>
            <person name="Submissions S."/>
        </authorList>
    </citation>
    <scope>NUCLEOTIDE SEQUENCE [LARGE SCALE GENOMIC DNA]</scope>
    <source>
        <strain evidence="3">DSM 19945</strain>
    </source>
</reference>
<evidence type="ECO:0000313" key="2">
    <source>
        <dbReference type="EMBL" id="SIS82998.1"/>
    </source>
</evidence>
<keyword evidence="3" id="KW-1185">Reference proteome</keyword>
<dbReference type="EMBL" id="FTOG01000005">
    <property type="protein sequence ID" value="SIS82998.1"/>
    <property type="molecule type" value="Genomic_DNA"/>
</dbReference>
<organism evidence="2 3">
    <name type="scientific">Rhodobacter aestuarii</name>
    <dbReference type="NCBI Taxonomy" id="453582"/>
    <lineage>
        <taxon>Bacteria</taxon>
        <taxon>Pseudomonadati</taxon>
        <taxon>Pseudomonadota</taxon>
        <taxon>Alphaproteobacteria</taxon>
        <taxon>Rhodobacterales</taxon>
        <taxon>Rhodobacter group</taxon>
        <taxon>Rhodobacter</taxon>
    </lineage>
</organism>
<dbReference type="PROSITE" id="PS51257">
    <property type="entry name" value="PROKAR_LIPOPROTEIN"/>
    <property type="match status" value="1"/>
</dbReference>
<evidence type="ECO:0000313" key="3">
    <source>
        <dbReference type="Proteomes" id="UP000186221"/>
    </source>
</evidence>
<dbReference type="InterPro" id="IPR021308">
    <property type="entry name" value="GfcB"/>
</dbReference>
<keyword evidence="1" id="KW-0732">Signal</keyword>
<dbReference type="Gene3D" id="2.40.360.10">
    <property type="entry name" value="YmcC-like"/>
    <property type="match status" value="1"/>
</dbReference>
<dbReference type="InterPro" id="IPR023373">
    <property type="entry name" value="YmcC_sf"/>
</dbReference>
<proteinExistence type="predicted"/>
<accession>A0A1N7MA87</accession>
<feature type="signal peptide" evidence="1">
    <location>
        <begin position="1"/>
        <end position="19"/>
    </location>
</feature>
<dbReference type="RefSeq" id="WP_076484722.1">
    <property type="nucleotide sequence ID" value="NZ_FTOG01000005.1"/>
</dbReference>